<accession>A0A839IMU0</accession>
<organism evidence="1 2">
    <name type="scientific">Oceanospirillum sediminis</name>
    <dbReference type="NCBI Taxonomy" id="2760088"/>
    <lineage>
        <taxon>Bacteria</taxon>
        <taxon>Pseudomonadati</taxon>
        <taxon>Pseudomonadota</taxon>
        <taxon>Gammaproteobacteria</taxon>
        <taxon>Oceanospirillales</taxon>
        <taxon>Oceanospirillaceae</taxon>
        <taxon>Oceanospirillum</taxon>
    </lineage>
</organism>
<proteinExistence type="predicted"/>
<reference evidence="1 2" key="1">
    <citation type="submission" date="2020-08" db="EMBL/GenBank/DDBJ databases">
        <title>Oceanospirillum sp. nov. isolated from marine sediment.</title>
        <authorList>
            <person name="Ji X."/>
        </authorList>
    </citation>
    <scope>NUCLEOTIDE SEQUENCE [LARGE SCALE GENOMIC DNA]</scope>
    <source>
        <strain evidence="1 2">D5</strain>
    </source>
</reference>
<evidence type="ECO:0000313" key="1">
    <source>
        <dbReference type="EMBL" id="MBB1486535.1"/>
    </source>
</evidence>
<evidence type="ECO:0000313" key="2">
    <source>
        <dbReference type="Proteomes" id="UP000565262"/>
    </source>
</evidence>
<dbReference type="EMBL" id="JACJFM010000007">
    <property type="protein sequence ID" value="MBB1486535.1"/>
    <property type="molecule type" value="Genomic_DNA"/>
</dbReference>
<keyword evidence="2" id="KW-1185">Reference proteome</keyword>
<dbReference type="RefSeq" id="WP_182808313.1">
    <property type="nucleotide sequence ID" value="NZ_JACJFM010000007.1"/>
</dbReference>
<sequence>MSSNQMKWLWSLTALALLIMLLYLGNHLQELTQVDDTRVPGCVVTEGSCIVEISPEQRLKISLSPWPILALQPVSYTVAAEGIGLESARLALTGKNMYMGIHQYTMMADASQQQLNVTGTISVCTERVMPWRGRMDLETSNGPQQVWFDFNVHQY</sequence>
<dbReference type="AlphaFoldDB" id="A0A839IMU0"/>
<name>A0A839IMU0_9GAMM</name>
<protein>
    <submittedName>
        <fullName evidence="1">Uncharacterized protein</fullName>
    </submittedName>
</protein>
<dbReference type="Proteomes" id="UP000565262">
    <property type="component" value="Unassembled WGS sequence"/>
</dbReference>
<comment type="caution">
    <text evidence="1">The sequence shown here is derived from an EMBL/GenBank/DDBJ whole genome shotgun (WGS) entry which is preliminary data.</text>
</comment>
<gene>
    <name evidence="1" type="ORF">H4O21_07920</name>
</gene>